<keyword evidence="3" id="KW-1185">Reference proteome</keyword>
<dbReference type="InterPro" id="IPR021253">
    <property type="entry name" value="ZrgA-like"/>
</dbReference>
<protein>
    <recommendedName>
        <fullName evidence="4">DUF2796 domain-containing protein</fullName>
    </recommendedName>
</protein>
<dbReference type="EMBL" id="AM286690">
    <property type="protein sequence ID" value="CAL17123.1"/>
    <property type="molecule type" value="Genomic_DNA"/>
</dbReference>
<accession>Q0VNX5</accession>
<reference evidence="2 3" key="1">
    <citation type="journal article" date="2006" name="Nat. Biotechnol.">
        <title>Genome sequence of the ubiquitous hydrocarbon-degrading marine bacterium Alcanivorax borkumensis.</title>
        <authorList>
            <person name="Schneiker S."/>
            <person name="Martins dos Santos V.A.P."/>
            <person name="Bartels D."/>
            <person name="Bekel T."/>
            <person name="Brecht M."/>
            <person name="Buhrmester J."/>
            <person name="Chernikova T.N."/>
            <person name="Denaro R."/>
            <person name="Ferrer M."/>
            <person name="Gertler C."/>
            <person name="Goesmann A."/>
            <person name="Golyshina O.V."/>
            <person name="Kaminski F."/>
            <person name="Khachane A.N."/>
            <person name="Lang S."/>
            <person name="Linke B."/>
            <person name="McHardy A.C."/>
            <person name="Meyer F."/>
            <person name="Nechitaylo T."/>
            <person name="Puehler A."/>
            <person name="Regenhardt D."/>
            <person name="Rupp O."/>
            <person name="Sabirova J.S."/>
            <person name="Selbitschka W."/>
            <person name="Yakimov M.M."/>
            <person name="Timmis K.N."/>
            <person name="Vorhoelter F.-J."/>
            <person name="Weidner S."/>
            <person name="Kaiser O."/>
            <person name="Golyshin P.N."/>
        </authorList>
    </citation>
    <scope>NUCLEOTIDE SEQUENCE [LARGE SCALE GENOMIC DNA]</scope>
    <source>
        <strain evidence="3">ATCC 700651 / DSM 11573 / NCIMB 13689 / SK2</strain>
    </source>
</reference>
<evidence type="ECO:0000256" key="1">
    <source>
        <dbReference type="SAM" id="SignalP"/>
    </source>
</evidence>
<evidence type="ECO:0000313" key="2">
    <source>
        <dbReference type="EMBL" id="CAL17123.1"/>
    </source>
</evidence>
<dbReference type="AlphaFoldDB" id="Q0VNX5"/>
<keyword evidence="1" id="KW-0732">Signal</keyword>
<dbReference type="Pfam" id="PF10986">
    <property type="entry name" value="ZrgA"/>
    <property type="match status" value="1"/>
</dbReference>
<organism evidence="2 3">
    <name type="scientific">Alcanivorax borkumensis (strain ATCC 700651 / DSM 11573 / NCIMB 13689 / SK2)</name>
    <dbReference type="NCBI Taxonomy" id="393595"/>
    <lineage>
        <taxon>Bacteria</taxon>
        <taxon>Pseudomonadati</taxon>
        <taxon>Pseudomonadota</taxon>
        <taxon>Gammaproteobacteria</taxon>
        <taxon>Oceanospirillales</taxon>
        <taxon>Alcanivoracaceae</taxon>
        <taxon>Alcanivorax</taxon>
    </lineage>
</organism>
<dbReference type="OrthoDB" id="6078742at2"/>
<name>Q0VNX5_ALCBS</name>
<dbReference type="RefSeq" id="WP_011588956.1">
    <property type="nucleotide sequence ID" value="NC_008260.1"/>
</dbReference>
<evidence type="ECO:0008006" key="4">
    <source>
        <dbReference type="Google" id="ProtNLM"/>
    </source>
</evidence>
<feature type="chain" id="PRO_5004178807" description="DUF2796 domain-containing protein" evidence="1">
    <location>
        <begin position="24"/>
        <end position="184"/>
    </location>
</feature>
<dbReference type="KEGG" id="abo:ABO_1675"/>
<proteinExistence type="predicted"/>
<dbReference type="STRING" id="393595.ABO_1675"/>
<sequence>MKNPMQPKWLAALLLPLSVAGFAADVHQHGHAEAAVVLEGDQLTVSFRAPLMDIFGSEQPPADASARLRYSKRLAQVIEPQPSAAALCELINVSSRSVADLFPESKAHDRDDHDHDDDSHEAVNHHQDIVHEWTFACEAPQQLQAVDLPFLSTFSSLTTDVVLLLPAVQSASRLAPGQTRILVE</sequence>
<evidence type="ECO:0000313" key="3">
    <source>
        <dbReference type="Proteomes" id="UP000008871"/>
    </source>
</evidence>
<dbReference type="HOGENOM" id="CLU_1465297_0_0_6"/>
<dbReference type="Proteomes" id="UP000008871">
    <property type="component" value="Chromosome"/>
</dbReference>
<gene>
    <name evidence="2" type="ordered locus">ABO_1675</name>
</gene>
<feature type="signal peptide" evidence="1">
    <location>
        <begin position="1"/>
        <end position="23"/>
    </location>
</feature>